<gene>
    <name evidence="4" type="ORF">FHETE_9502</name>
</gene>
<evidence type="ECO:0000313" key="5">
    <source>
        <dbReference type="Proteomes" id="UP000567885"/>
    </source>
</evidence>
<organism evidence="4 5">
    <name type="scientific">Fusarium heterosporum</name>
    <dbReference type="NCBI Taxonomy" id="42747"/>
    <lineage>
        <taxon>Eukaryota</taxon>
        <taxon>Fungi</taxon>
        <taxon>Dikarya</taxon>
        <taxon>Ascomycota</taxon>
        <taxon>Pezizomycotina</taxon>
        <taxon>Sordariomycetes</taxon>
        <taxon>Hypocreomycetidae</taxon>
        <taxon>Hypocreales</taxon>
        <taxon>Nectriaceae</taxon>
        <taxon>Fusarium</taxon>
        <taxon>Fusarium heterosporum species complex</taxon>
    </lineage>
</organism>
<name>A0A8H5SY20_FUSHE</name>
<dbReference type="PANTHER" id="PTHR10963:SF24">
    <property type="entry name" value="GLYCOSIDASE C21B10.07-RELATED"/>
    <property type="match status" value="1"/>
</dbReference>
<dbReference type="EMBL" id="JAAGWQ010000221">
    <property type="protein sequence ID" value="KAF5659258.1"/>
    <property type="molecule type" value="Genomic_DNA"/>
</dbReference>
<dbReference type="PROSITE" id="PS51762">
    <property type="entry name" value="GH16_2"/>
    <property type="match status" value="1"/>
</dbReference>
<feature type="region of interest" description="Disordered" evidence="1">
    <location>
        <begin position="309"/>
        <end position="373"/>
    </location>
</feature>
<dbReference type="AlphaFoldDB" id="A0A8H5SY20"/>
<dbReference type="CDD" id="cd02181">
    <property type="entry name" value="GH16_fungal_Lam16A_glucanase"/>
    <property type="match status" value="1"/>
</dbReference>
<feature type="region of interest" description="Disordered" evidence="1">
    <location>
        <begin position="534"/>
        <end position="578"/>
    </location>
</feature>
<keyword evidence="5" id="KW-1185">Reference proteome</keyword>
<feature type="region of interest" description="Disordered" evidence="1">
    <location>
        <begin position="494"/>
        <end position="514"/>
    </location>
</feature>
<evidence type="ECO:0000259" key="2">
    <source>
        <dbReference type="PROSITE" id="PS51212"/>
    </source>
</evidence>
<dbReference type="SMART" id="SM00321">
    <property type="entry name" value="WSC"/>
    <property type="match status" value="1"/>
</dbReference>
<protein>
    <submittedName>
        <fullName evidence="4">Mixed-linked glucanase</fullName>
    </submittedName>
</protein>
<dbReference type="InterPro" id="IPR000757">
    <property type="entry name" value="Beta-glucanase-like"/>
</dbReference>
<feature type="domain" description="WSC" evidence="2">
    <location>
        <begin position="417"/>
        <end position="507"/>
    </location>
</feature>
<dbReference type="Gene3D" id="2.60.120.200">
    <property type="match status" value="1"/>
</dbReference>
<proteinExistence type="predicted"/>
<dbReference type="GO" id="GO:0009251">
    <property type="term" value="P:glucan catabolic process"/>
    <property type="evidence" value="ECO:0007669"/>
    <property type="project" value="TreeGrafter"/>
</dbReference>
<dbReference type="PROSITE" id="PS51212">
    <property type="entry name" value="WSC"/>
    <property type="match status" value="1"/>
</dbReference>
<dbReference type="InterPro" id="IPR002889">
    <property type="entry name" value="WSC_carb-bd"/>
</dbReference>
<dbReference type="Pfam" id="PF26113">
    <property type="entry name" value="GH16_XgeA"/>
    <property type="match status" value="1"/>
</dbReference>
<dbReference type="SUPFAM" id="SSF49899">
    <property type="entry name" value="Concanavalin A-like lectins/glucanases"/>
    <property type="match status" value="1"/>
</dbReference>
<feature type="compositionally biased region" description="Low complexity" evidence="1">
    <location>
        <begin position="311"/>
        <end position="330"/>
    </location>
</feature>
<dbReference type="Pfam" id="PF01822">
    <property type="entry name" value="WSC"/>
    <property type="match status" value="1"/>
</dbReference>
<dbReference type="InterPro" id="IPR013320">
    <property type="entry name" value="ConA-like_dom_sf"/>
</dbReference>
<feature type="compositionally biased region" description="Polar residues" evidence="1">
    <location>
        <begin position="331"/>
        <end position="359"/>
    </location>
</feature>
<reference evidence="4 5" key="1">
    <citation type="submission" date="2020-05" db="EMBL/GenBank/DDBJ databases">
        <title>Identification and distribution of gene clusters putatively required for synthesis of sphingolipid metabolism inhibitors in phylogenetically diverse species of the filamentous fungus Fusarium.</title>
        <authorList>
            <person name="Kim H.-S."/>
            <person name="Busman M."/>
            <person name="Brown D.W."/>
            <person name="Divon H."/>
            <person name="Uhlig S."/>
            <person name="Proctor R.H."/>
        </authorList>
    </citation>
    <scope>NUCLEOTIDE SEQUENCE [LARGE SCALE GENOMIC DNA]</scope>
    <source>
        <strain evidence="4 5">NRRL 20693</strain>
    </source>
</reference>
<evidence type="ECO:0000313" key="4">
    <source>
        <dbReference type="EMBL" id="KAF5659258.1"/>
    </source>
</evidence>
<feature type="domain" description="GH16" evidence="3">
    <location>
        <begin position="1"/>
        <end position="304"/>
    </location>
</feature>
<feature type="compositionally biased region" description="Low complexity" evidence="1">
    <location>
        <begin position="565"/>
        <end position="578"/>
    </location>
</feature>
<sequence length="860" mass="90601">MAYSLATSFMGDSLLSGFQWFNNADPSNGFVQYQDLAGANKYGLYSVDPFSETVRLRPDSDTRVGLDEGRPSVRLESKDTFQYGLFIADFKHMPISQCGTWPAFWAYGANWPMGGEVDILEGANLAYTNIMSAHTAEGCMLDPADSNLFSGERLSLDCGVGTDNVGCGFRPPGSDTSSYGDAFNAIGGGVYAMEWDSEYISIWHFPRGAIPADIEAKRPDPSKWGIPQSLFGGSKCNVDEYFNDMRIVLNINFCGDYGEGTWRDSETCRALAPTCREYVANNPRDFQDAYFDVSYIDVYSRLGGPIPPVVPSSSSETTTPISEPTPVTVPGETNTNTPISENPVFPSTTLPRNSSTVTRPDSKGKASQSEELTTTTTLTGVSSVLVTIPGSGSDSPTVSPIPVATGGSSVNPAKVGDYSYLGCFGSQTGFQTFDLGTDSDYMTIEQCVDTCNGLTYVGIFEGQCYCASKLDADTRAVRNETSCNRPCPGNDDQFCGGMVSQSTSSRSRRNVPLRRDAPNNILLTVYADISDADQPEVPPAMAPVADGTASASDGVGGGSARPTASNDQDGSNGQDDQAGAVLAGTTTESVTDTTETIDAAVVAGTAVATQDADPVMVLGTASNEQAVDATGVIDTDREPVISTITYFTVLPSDPGSLVPQESIVTMQYEHCDYCETPRLVNPPMETRIVKCDGCGTNGESTVTLTVPISVTVTVPGTNSTLAQQANNADATATSDSKTVPPVLPSGMGSGGDAGESSPQVTTVVITYLTTRVISYGTSTDSVTTETRTLRRTVVVTISNGGEMSILPIPSPGQPNTPVTLATPTPGAPSEPIVVSGASSRRDDISVYFAILAMAILAVLL</sequence>
<evidence type="ECO:0000256" key="1">
    <source>
        <dbReference type="SAM" id="MobiDB-lite"/>
    </source>
</evidence>
<dbReference type="PANTHER" id="PTHR10963">
    <property type="entry name" value="GLYCOSYL HYDROLASE-RELATED"/>
    <property type="match status" value="1"/>
</dbReference>
<dbReference type="Proteomes" id="UP000567885">
    <property type="component" value="Unassembled WGS sequence"/>
</dbReference>
<feature type="compositionally biased region" description="Low complexity" evidence="1">
    <location>
        <begin position="724"/>
        <end position="736"/>
    </location>
</feature>
<accession>A0A8H5SY20</accession>
<evidence type="ECO:0000259" key="3">
    <source>
        <dbReference type="PROSITE" id="PS51762"/>
    </source>
</evidence>
<dbReference type="OrthoDB" id="192832at2759"/>
<dbReference type="InterPro" id="IPR050546">
    <property type="entry name" value="Glycosyl_Hydrlase_16"/>
</dbReference>
<feature type="region of interest" description="Disordered" evidence="1">
    <location>
        <begin position="724"/>
        <end position="757"/>
    </location>
</feature>
<dbReference type="GO" id="GO:0004553">
    <property type="term" value="F:hydrolase activity, hydrolyzing O-glycosyl compounds"/>
    <property type="evidence" value="ECO:0007669"/>
    <property type="project" value="InterPro"/>
</dbReference>
<comment type="caution">
    <text evidence="4">The sequence shown here is derived from an EMBL/GenBank/DDBJ whole genome shotgun (WGS) entry which is preliminary data.</text>
</comment>